<sequence length="249" mass="27858">MALLLLLSGLTWPTLASPAQDMRPVIRVGFYDFPPYSYEDRQGRAQGSLLALTQRLLEQAGYRAELRMLPVARLYAGLQNGSVHVWPGAPGKPELQGYTLESRHRLGHIGLHLYFRADTAPPALPHGLAGRGLILISGYSYWAPYSQWLTDPSLQLQLHRTSSHAAALAMLQRQRGDFILDYQEPLEQHSQQAGVLGLRSIELQRLPLTLVVSRRAPQAERLLEQLDQTYQQLQEAGADLQLPADHSSR</sequence>
<dbReference type="RefSeq" id="WP_093985623.1">
    <property type="nucleotide sequence ID" value="NZ_BMDE01000010.1"/>
</dbReference>
<comment type="caution">
    <text evidence="2">The sequence shown here is derived from an EMBL/GenBank/DDBJ whole genome shotgun (WGS) entry which is preliminary data.</text>
</comment>
<dbReference type="Gene3D" id="3.40.190.10">
    <property type="entry name" value="Periplasmic binding protein-like II"/>
    <property type="match status" value="2"/>
</dbReference>
<dbReference type="EMBL" id="BMDE01000010">
    <property type="protein sequence ID" value="GGH96490.1"/>
    <property type="molecule type" value="Genomic_DNA"/>
</dbReference>
<evidence type="ECO:0000313" key="2">
    <source>
        <dbReference type="EMBL" id="GGH96490.1"/>
    </source>
</evidence>
<evidence type="ECO:0000313" key="3">
    <source>
        <dbReference type="Proteomes" id="UP000655550"/>
    </source>
</evidence>
<gene>
    <name evidence="2" type="ORF">GCM10007363_28190</name>
</gene>
<evidence type="ECO:0008006" key="4">
    <source>
        <dbReference type="Google" id="ProtNLM"/>
    </source>
</evidence>
<keyword evidence="3" id="KW-1185">Reference proteome</keyword>
<protein>
    <recommendedName>
        <fullName evidence="4">Bifunctional lytic transglycosylase/amino acid ABC transporter substrate-binding protein</fullName>
    </recommendedName>
</protein>
<name>A0ABQ2AUY1_9PSED</name>
<reference evidence="3" key="1">
    <citation type="journal article" date="2019" name="Int. J. Syst. Evol. Microbiol.">
        <title>The Global Catalogue of Microorganisms (GCM) 10K type strain sequencing project: providing services to taxonomists for standard genome sequencing and annotation.</title>
        <authorList>
            <consortium name="The Broad Institute Genomics Platform"/>
            <consortium name="The Broad Institute Genome Sequencing Center for Infectious Disease"/>
            <person name="Wu L."/>
            <person name="Ma J."/>
        </authorList>
    </citation>
    <scope>NUCLEOTIDE SEQUENCE [LARGE SCALE GENOMIC DNA]</scope>
    <source>
        <strain evidence="3">CCM 8778</strain>
    </source>
</reference>
<keyword evidence="1" id="KW-0732">Signal</keyword>
<evidence type="ECO:0000256" key="1">
    <source>
        <dbReference type="SAM" id="SignalP"/>
    </source>
</evidence>
<organism evidence="2 3">
    <name type="scientific">Pseudomonas fluvialis</name>
    <dbReference type="NCBI Taxonomy" id="1793966"/>
    <lineage>
        <taxon>Bacteria</taxon>
        <taxon>Pseudomonadati</taxon>
        <taxon>Pseudomonadota</taxon>
        <taxon>Gammaproteobacteria</taxon>
        <taxon>Pseudomonadales</taxon>
        <taxon>Pseudomonadaceae</taxon>
        <taxon>Pseudomonas</taxon>
    </lineage>
</organism>
<feature type="signal peptide" evidence="1">
    <location>
        <begin position="1"/>
        <end position="16"/>
    </location>
</feature>
<dbReference type="Proteomes" id="UP000655550">
    <property type="component" value="Unassembled WGS sequence"/>
</dbReference>
<accession>A0ABQ2AUY1</accession>
<dbReference type="SUPFAM" id="SSF53850">
    <property type="entry name" value="Periplasmic binding protein-like II"/>
    <property type="match status" value="1"/>
</dbReference>
<proteinExistence type="predicted"/>
<feature type="chain" id="PRO_5045244806" description="Bifunctional lytic transglycosylase/amino acid ABC transporter substrate-binding protein" evidence="1">
    <location>
        <begin position="17"/>
        <end position="249"/>
    </location>
</feature>